<dbReference type="OrthoDB" id="199913at2759"/>
<evidence type="ECO:0000256" key="1">
    <source>
        <dbReference type="ARBA" id="ARBA00004613"/>
    </source>
</evidence>
<dbReference type="GO" id="GO:0016298">
    <property type="term" value="F:lipase activity"/>
    <property type="evidence" value="ECO:0007669"/>
    <property type="project" value="InterPro"/>
</dbReference>
<dbReference type="InterPro" id="IPR000734">
    <property type="entry name" value="TAG_lipase"/>
</dbReference>
<dbReference type="GO" id="GO:0016042">
    <property type="term" value="P:lipid catabolic process"/>
    <property type="evidence" value="ECO:0007669"/>
    <property type="project" value="TreeGrafter"/>
</dbReference>
<evidence type="ECO:0000259" key="6">
    <source>
        <dbReference type="Pfam" id="PF00151"/>
    </source>
</evidence>
<protein>
    <recommendedName>
        <fullName evidence="6">Lipase domain-containing protein</fullName>
    </recommendedName>
</protein>
<proteinExistence type="inferred from homology"/>
<feature type="compositionally biased region" description="Basic and acidic residues" evidence="5">
    <location>
        <begin position="130"/>
        <end position="141"/>
    </location>
</feature>
<dbReference type="PANTHER" id="PTHR11610">
    <property type="entry name" value="LIPASE"/>
    <property type="match status" value="1"/>
</dbReference>
<evidence type="ECO:0000313" key="8">
    <source>
        <dbReference type="Proteomes" id="UP000494165"/>
    </source>
</evidence>
<sequence>MIDEGDYFEVDLDNDVNFLLYTSYENVTERLASTDAIFVDVIHTCGGLLGFNLPIGHVDFYPNGGVHKQPGCGFDPTDYKLSTHYKFPLQLLRSPHTANTTTMHTHYSYDHHSYDHNPYDYHSYDHNPYDHHSYNNHDNTHYNHHSSTNHNPR</sequence>
<comment type="caution">
    <text evidence="7">The sequence shown here is derived from an EMBL/GenBank/DDBJ whole genome shotgun (WGS) entry which is preliminary data.</text>
</comment>
<dbReference type="InterPro" id="IPR013818">
    <property type="entry name" value="Lipase"/>
</dbReference>
<evidence type="ECO:0000256" key="4">
    <source>
        <dbReference type="RuleBase" id="RU004262"/>
    </source>
</evidence>
<evidence type="ECO:0000256" key="2">
    <source>
        <dbReference type="ARBA" id="ARBA00010701"/>
    </source>
</evidence>
<evidence type="ECO:0000256" key="3">
    <source>
        <dbReference type="ARBA" id="ARBA00022525"/>
    </source>
</evidence>
<keyword evidence="8" id="KW-1185">Reference proteome</keyword>
<dbReference type="EMBL" id="CADEPI010000188">
    <property type="protein sequence ID" value="CAB3379526.1"/>
    <property type="molecule type" value="Genomic_DNA"/>
</dbReference>
<dbReference type="PANTHER" id="PTHR11610:SF173">
    <property type="entry name" value="LIPASE DOMAIN-CONTAINING PROTEIN-RELATED"/>
    <property type="match status" value="1"/>
</dbReference>
<dbReference type="InterPro" id="IPR029058">
    <property type="entry name" value="AB_hydrolase_fold"/>
</dbReference>
<dbReference type="Gene3D" id="3.40.50.1820">
    <property type="entry name" value="alpha/beta hydrolase"/>
    <property type="match status" value="1"/>
</dbReference>
<dbReference type="Proteomes" id="UP000494165">
    <property type="component" value="Unassembled WGS sequence"/>
</dbReference>
<dbReference type="SUPFAM" id="SSF53474">
    <property type="entry name" value="alpha/beta-Hydrolases"/>
    <property type="match status" value="1"/>
</dbReference>
<keyword evidence="3" id="KW-0964">Secreted</keyword>
<feature type="region of interest" description="Disordered" evidence="5">
    <location>
        <begin position="130"/>
        <end position="153"/>
    </location>
</feature>
<reference evidence="7 8" key="1">
    <citation type="submission" date="2020-04" db="EMBL/GenBank/DDBJ databases">
        <authorList>
            <person name="Alioto T."/>
            <person name="Alioto T."/>
            <person name="Gomez Garrido J."/>
        </authorList>
    </citation>
    <scope>NUCLEOTIDE SEQUENCE [LARGE SCALE GENOMIC DNA]</scope>
</reference>
<comment type="subcellular location">
    <subcellularLocation>
        <location evidence="1">Secreted</location>
    </subcellularLocation>
</comment>
<organism evidence="7 8">
    <name type="scientific">Cloeon dipterum</name>
    <dbReference type="NCBI Taxonomy" id="197152"/>
    <lineage>
        <taxon>Eukaryota</taxon>
        <taxon>Metazoa</taxon>
        <taxon>Ecdysozoa</taxon>
        <taxon>Arthropoda</taxon>
        <taxon>Hexapoda</taxon>
        <taxon>Insecta</taxon>
        <taxon>Pterygota</taxon>
        <taxon>Palaeoptera</taxon>
        <taxon>Ephemeroptera</taxon>
        <taxon>Pisciforma</taxon>
        <taxon>Baetidae</taxon>
        <taxon>Cloeon</taxon>
    </lineage>
</organism>
<comment type="similarity">
    <text evidence="2 4">Belongs to the AB hydrolase superfamily. Lipase family.</text>
</comment>
<dbReference type="Pfam" id="PF00151">
    <property type="entry name" value="Lipase"/>
    <property type="match status" value="1"/>
</dbReference>
<accession>A0A8S1DE81</accession>
<feature type="domain" description="Lipase" evidence="6">
    <location>
        <begin position="23"/>
        <end position="74"/>
    </location>
</feature>
<name>A0A8S1DE81_9INSE</name>
<dbReference type="GO" id="GO:0005615">
    <property type="term" value="C:extracellular space"/>
    <property type="evidence" value="ECO:0007669"/>
    <property type="project" value="TreeGrafter"/>
</dbReference>
<evidence type="ECO:0000256" key="5">
    <source>
        <dbReference type="SAM" id="MobiDB-lite"/>
    </source>
</evidence>
<dbReference type="AlphaFoldDB" id="A0A8S1DE81"/>
<evidence type="ECO:0000313" key="7">
    <source>
        <dbReference type="EMBL" id="CAB3379526.1"/>
    </source>
</evidence>
<gene>
    <name evidence="7" type="ORF">CLODIP_2_CD15905</name>
</gene>